<reference evidence="2" key="1">
    <citation type="submission" date="2021-01" db="EMBL/GenBank/DDBJ databases">
        <title>Marivirga sp. nov., isolated from intertidal surface sediments.</title>
        <authorList>
            <person name="Zhang M."/>
        </authorList>
    </citation>
    <scope>NUCLEOTIDE SEQUENCE</scope>
    <source>
        <strain evidence="2">SM1354</strain>
    </source>
</reference>
<protein>
    <submittedName>
        <fullName evidence="2">Uncharacterized protein</fullName>
    </submittedName>
</protein>
<sequence length="380" mass="44349">MEDLLSDFINKLKKIFGHYDADHHRFEKASNSEIARELGYSDAQFSRLINGSATEGEYQRANQNIDRIILLDKQAKEIDKYKSGKEESNLKKALPIISGILAILLVTLSALYIFRTPKREIIEVKNKADRATTLKWAFETSYVKPYINLDDLPNDCNYPCYKYQGKWTLDASYKIPFFREQNGYHYLAKEVIMYARCMSEESATGDRFEGYEYQKHEIWYDKRELPIDSFIDEKGHIKNTYREMKLNENENFILVAYVHTFFRNEFTLIDSLIKRTGKVIGRDVELVPDKNLLASINDESKVKRIKNSISRIANNRLEDFSKPISCNMAQAPSKDFHHIKDGDIMDFSCELTTSRVALAYDKKYILEDQYIKNTCRSSIE</sequence>
<proteinExistence type="predicted"/>
<keyword evidence="3" id="KW-1185">Reference proteome</keyword>
<feature type="transmembrane region" description="Helical" evidence="1">
    <location>
        <begin position="93"/>
        <end position="114"/>
    </location>
</feature>
<evidence type="ECO:0000313" key="3">
    <source>
        <dbReference type="Proteomes" id="UP000642920"/>
    </source>
</evidence>
<dbReference type="AlphaFoldDB" id="A0A937DJD4"/>
<name>A0A937DJD4_9BACT</name>
<keyword evidence="1" id="KW-0812">Transmembrane</keyword>
<evidence type="ECO:0000313" key="2">
    <source>
        <dbReference type="EMBL" id="MBL0765096.1"/>
    </source>
</evidence>
<comment type="caution">
    <text evidence="2">The sequence shown here is derived from an EMBL/GenBank/DDBJ whole genome shotgun (WGS) entry which is preliminary data.</text>
</comment>
<keyword evidence="1" id="KW-1133">Transmembrane helix</keyword>
<dbReference type="RefSeq" id="WP_201919408.1">
    <property type="nucleotide sequence ID" value="NZ_JAERQG010000002.1"/>
</dbReference>
<dbReference type="Proteomes" id="UP000642920">
    <property type="component" value="Unassembled WGS sequence"/>
</dbReference>
<evidence type="ECO:0000256" key="1">
    <source>
        <dbReference type="SAM" id="Phobius"/>
    </source>
</evidence>
<gene>
    <name evidence="2" type="ORF">JKP34_07535</name>
</gene>
<organism evidence="2 3">
    <name type="scientific">Marivirga atlantica</name>
    <dbReference type="NCBI Taxonomy" id="1548457"/>
    <lineage>
        <taxon>Bacteria</taxon>
        <taxon>Pseudomonadati</taxon>
        <taxon>Bacteroidota</taxon>
        <taxon>Cytophagia</taxon>
        <taxon>Cytophagales</taxon>
        <taxon>Marivirgaceae</taxon>
        <taxon>Marivirga</taxon>
    </lineage>
</organism>
<accession>A0A937DJD4</accession>
<keyword evidence="1" id="KW-0472">Membrane</keyword>
<dbReference type="EMBL" id="JAERQG010000002">
    <property type="protein sequence ID" value="MBL0765096.1"/>
    <property type="molecule type" value="Genomic_DNA"/>
</dbReference>